<evidence type="ECO:0000313" key="3">
    <source>
        <dbReference type="EnsemblMetazoa" id="PPA17514.1"/>
    </source>
</evidence>
<dbReference type="InterPro" id="IPR011009">
    <property type="entry name" value="Kinase-like_dom_sf"/>
</dbReference>
<dbReference type="AlphaFoldDB" id="A0A8R1YE26"/>
<dbReference type="PANTHER" id="PTHR15361:SF5">
    <property type="entry name" value="C3H1-TYPE DOMAIN-CONTAINING PROTEIN"/>
    <property type="match status" value="1"/>
</dbReference>
<dbReference type="PANTHER" id="PTHR15361">
    <property type="entry name" value="RAD51/NUKS-INTERACTING PROTEIN"/>
    <property type="match status" value="1"/>
</dbReference>
<gene>
    <name evidence="3" type="primary">WBGene00107068</name>
</gene>
<name>A0A8R1YE26_PRIPA</name>
<feature type="domain" description="Protein kinase" evidence="2">
    <location>
        <begin position="97"/>
        <end position="338"/>
    </location>
</feature>
<feature type="compositionally biased region" description="Basic and acidic residues" evidence="1">
    <location>
        <begin position="398"/>
        <end position="413"/>
    </location>
</feature>
<dbReference type="GO" id="GO:0006897">
    <property type="term" value="P:endocytosis"/>
    <property type="evidence" value="ECO:0000318"/>
    <property type="project" value="GO_Central"/>
</dbReference>
<reference evidence="4" key="1">
    <citation type="journal article" date="2008" name="Nat. Genet.">
        <title>The Pristionchus pacificus genome provides a unique perspective on nematode lifestyle and parasitism.</title>
        <authorList>
            <person name="Dieterich C."/>
            <person name="Clifton S.W."/>
            <person name="Schuster L.N."/>
            <person name="Chinwalla A."/>
            <person name="Delehaunty K."/>
            <person name="Dinkelacker I."/>
            <person name="Fulton L."/>
            <person name="Fulton R."/>
            <person name="Godfrey J."/>
            <person name="Minx P."/>
            <person name="Mitreva M."/>
            <person name="Roeseler W."/>
            <person name="Tian H."/>
            <person name="Witte H."/>
            <person name="Yang S.P."/>
            <person name="Wilson R.K."/>
            <person name="Sommer R.J."/>
        </authorList>
    </citation>
    <scope>NUCLEOTIDE SEQUENCE [LARGE SCALE GENOMIC DNA]</scope>
    <source>
        <strain evidence="4">PS312</strain>
    </source>
</reference>
<sequence length="611" mass="70619">MGEEMDKPKEKDKDPKKDVEKEIPKETKAKDGKEADTPKDSKLNQKNESKPCELDFDCPAYPVKYSEGRIGRESLRLSDDRKRLTHGSIVKSPVGSYVVERTLGTGAFEHVYKVSSLNNKYEVYAMKTELDQKEKLTNLRVELEVLKDVNDENHKYRQYFTKLIDRGRTNTFKFLIMELVSHTLQDIFTVMCKREMPLPSAAYAADRCAIAIDALHHRGFIHRHQTAQLRRWPRSLAVSNLHFRIRNRKKIQGRKQEHYHSRGQESAIRGHSQVLLATLPRRAHSDEKRRSGELGVYVCGVVQRGKSELGPNANSRRSCSLTISIASKLLLPSFHLYIDGLAFDEGVFCILPALMKAVKKEAGFTENTRLVWETENMPMSRPRKKGAKNRVQNDDDSSERKRREEKAERMAKKKKVEEELLKVMREIDEGDGTCEKKEESRRFIEDRQRRRSPGRRRSGGRRRRGAMSVEEEDDDEEDDDEDDSEEDRHRRKAKRSKGSRKPRSRLSQERTFEEKKERKRSAKSKKSEKKRTMRKANSRLEREEKLLKLEDSPPRNKGKKKEEEKGPSADKIEEGGERKETGMGKNKESSKGADQSPAVTPIEGSDKGKKK</sequence>
<evidence type="ECO:0000256" key="1">
    <source>
        <dbReference type="SAM" id="MobiDB-lite"/>
    </source>
</evidence>
<dbReference type="GO" id="GO:0005524">
    <property type="term" value="F:ATP binding"/>
    <property type="evidence" value="ECO:0007669"/>
    <property type="project" value="InterPro"/>
</dbReference>
<feature type="compositionally biased region" description="Basic and acidic residues" evidence="1">
    <location>
        <begin position="506"/>
        <end position="516"/>
    </location>
</feature>
<dbReference type="InterPro" id="IPR000719">
    <property type="entry name" value="Prot_kinase_dom"/>
</dbReference>
<feature type="region of interest" description="Disordered" evidence="1">
    <location>
        <begin position="375"/>
        <end position="413"/>
    </location>
</feature>
<dbReference type="SUPFAM" id="SSF56112">
    <property type="entry name" value="Protein kinase-like (PK-like)"/>
    <property type="match status" value="1"/>
</dbReference>
<feature type="region of interest" description="Disordered" evidence="1">
    <location>
        <begin position="1"/>
        <end position="51"/>
    </location>
</feature>
<evidence type="ECO:0000313" key="4">
    <source>
        <dbReference type="Proteomes" id="UP000005239"/>
    </source>
</evidence>
<dbReference type="EnsemblMetazoa" id="PPA17514.1">
    <property type="protein sequence ID" value="PPA17514.1"/>
    <property type="gene ID" value="WBGene00107068"/>
</dbReference>
<organism evidence="3 4">
    <name type="scientific">Pristionchus pacificus</name>
    <name type="common">Parasitic nematode worm</name>
    <dbReference type="NCBI Taxonomy" id="54126"/>
    <lineage>
        <taxon>Eukaryota</taxon>
        <taxon>Metazoa</taxon>
        <taxon>Ecdysozoa</taxon>
        <taxon>Nematoda</taxon>
        <taxon>Chromadorea</taxon>
        <taxon>Rhabditida</taxon>
        <taxon>Rhabditina</taxon>
        <taxon>Diplogasteromorpha</taxon>
        <taxon>Diplogasteroidea</taxon>
        <taxon>Neodiplogasteridae</taxon>
        <taxon>Pristionchus</taxon>
    </lineage>
</organism>
<accession>A0A8R1YE26</accession>
<feature type="region of interest" description="Disordered" evidence="1">
    <location>
        <begin position="431"/>
        <end position="611"/>
    </location>
</feature>
<dbReference type="GO" id="GO:0090263">
    <property type="term" value="P:positive regulation of canonical Wnt signaling pathway"/>
    <property type="evidence" value="ECO:0000318"/>
    <property type="project" value="GO_Central"/>
</dbReference>
<feature type="compositionally biased region" description="Basic residues" evidence="1">
    <location>
        <begin position="489"/>
        <end position="504"/>
    </location>
</feature>
<reference evidence="3" key="2">
    <citation type="submission" date="2022-06" db="UniProtKB">
        <authorList>
            <consortium name="EnsemblMetazoa"/>
        </authorList>
    </citation>
    <scope>IDENTIFICATION</scope>
    <source>
        <strain evidence="3">PS312</strain>
    </source>
</reference>
<dbReference type="Gene3D" id="1.10.510.10">
    <property type="entry name" value="Transferase(Phosphotransferase) domain 1"/>
    <property type="match status" value="1"/>
</dbReference>
<feature type="compositionally biased region" description="Basic and acidic residues" evidence="1">
    <location>
        <begin position="431"/>
        <end position="448"/>
    </location>
</feature>
<dbReference type="InterPro" id="IPR052003">
    <property type="entry name" value="HR_DNA-Binding_Protein"/>
</dbReference>
<protein>
    <recommendedName>
        <fullName evidence="2">Protein kinase domain-containing protein</fullName>
    </recommendedName>
</protein>
<dbReference type="GO" id="GO:0004674">
    <property type="term" value="F:protein serine/threonine kinase activity"/>
    <property type="evidence" value="ECO:0000318"/>
    <property type="project" value="GO_Central"/>
</dbReference>
<feature type="compositionally biased region" description="Basic and acidic residues" evidence="1">
    <location>
        <begin position="538"/>
        <end position="591"/>
    </location>
</feature>
<dbReference type="GO" id="GO:0005737">
    <property type="term" value="C:cytoplasm"/>
    <property type="evidence" value="ECO:0000318"/>
    <property type="project" value="GO_Central"/>
</dbReference>
<proteinExistence type="predicted"/>
<feature type="compositionally biased region" description="Basic residues" evidence="1">
    <location>
        <begin position="449"/>
        <end position="465"/>
    </location>
</feature>
<feature type="compositionally biased region" description="Basic residues" evidence="1">
    <location>
        <begin position="517"/>
        <end position="537"/>
    </location>
</feature>
<dbReference type="GO" id="GO:0032436">
    <property type="term" value="P:positive regulation of proteasomal ubiquitin-dependent protein catabolic process"/>
    <property type="evidence" value="ECO:0000318"/>
    <property type="project" value="GO_Central"/>
</dbReference>
<feature type="compositionally biased region" description="Acidic residues" evidence="1">
    <location>
        <begin position="469"/>
        <end position="485"/>
    </location>
</feature>
<keyword evidence="4" id="KW-1185">Reference proteome</keyword>
<evidence type="ECO:0000259" key="2">
    <source>
        <dbReference type="SMART" id="SM00220"/>
    </source>
</evidence>
<dbReference type="SMART" id="SM00220">
    <property type="entry name" value="S_TKc"/>
    <property type="match status" value="1"/>
</dbReference>
<dbReference type="Proteomes" id="UP000005239">
    <property type="component" value="Unassembled WGS sequence"/>
</dbReference>
<dbReference type="GO" id="GO:0005634">
    <property type="term" value="C:nucleus"/>
    <property type="evidence" value="ECO:0000318"/>
    <property type="project" value="GO_Central"/>
</dbReference>
<dbReference type="GO" id="GO:0007165">
    <property type="term" value="P:signal transduction"/>
    <property type="evidence" value="ECO:0000318"/>
    <property type="project" value="GO_Central"/>
</dbReference>